<dbReference type="PROSITE" id="PS50157">
    <property type="entry name" value="ZINC_FINGER_C2H2_2"/>
    <property type="match status" value="2"/>
</dbReference>
<dbReference type="EMBL" id="CAKXYY010000002">
    <property type="protein sequence ID" value="CAH2351021.1"/>
    <property type="molecule type" value="Genomic_DNA"/>
</dbReference>
<evidence type="ECO:0000313" key="11">
    <source>
        <dbReference type="Proteomes" id="UP000837801"/>
    </source>
</evidence>
<evidence type="ECO:0000259" key="9">
    <source>
        <dbReference type="PROSITE" id="PS50157"/>
    </source>
</evidence>
<evidence type="ECO:0000256" key="6">
    <source>
        <dbReference type="ARBA" id="ARBA00039490"/>
    </source>
</evidence>
<feature type="compositionally biased region" description="Low complexity" evidence="8">
    <location>
        <begin position="213"/>
        <end position="238"/>
    </location>
</feature>
<dbReference type="Proteomes" id="UP000837801">
    <property type="component" value="Unassembled WGS sequence"/>
</dbReference>
<feature type="compositionally biased region" description="Polar residues" evidence="8">
    <location>
        <begin position="52"/>
        <end position="66"/>
    </location>
</feature>
<comment type="similarity">
    <text evidence="5">Belongs to the pacC/RIM101 family.</text>
</comment>
<feature type="domain" description="C2H2-type" evidence="9">
    <location>
        <begin position="787"/>
        <end position="815"/>
    </location>
</feature>
<dbReference type="PANTHER" id="PTHR14003:SF19">
    <property type="entry name" value="YY2 TRANSCRIPTION FACTOR"/>
    <property type="match status" value="1"/>
</dbReference>
<reference evidence="10" key="1">
    <citation type="submission" date="2022-03" db="EMBL/GenBank/DDBJ databases">
        <authorList>
            <person name="Legras J.-L."/>
            <person name="Devillers H."/>
            <person name="Grondin C."/>
        </authorList>
    </citation>
    <scope>NUCLEOTIDE SEQUENCE</scope>
    <source>
        <strain evidence="10">CLIB 1423</strain>
    </source>
</reference>
<evidence type="ECO:0000256" key="2">
    <source>
        <dbReference type="ARBA" id="ARBA00022737"/>
    </source>
</evidence>
<feature type="compositionally biased region" description="Basic residues" evidence="8">
    <location>
        <begin position="314"/>
        <end position="324"/>
    </location>
</feature>
<organism evidence="10 11">
    <name type="scientific">[Candida] railenensis</name>
    <dbReference type="NCBI Taxonomy" id="45579"/>
    <lineage>
        <taxon>Eukaryota</taxon>
        <taxon>Fungi</taxon>
        <taxon>Dikarya</taxon>
        <taxon>Ascomycota</taxon>
        <taxon>Saccharomycotina</taxon>
        <taxon>Pichiomycetes</taxon>
        <taxon>Debaryomycetaceae</taxon>
        <taxon>Kurtzmaniella</taxon>
    </lineage>
</organism>
<evidence type="ECO:0000256" key="1">
    <source>
        <dbReference type="ARBA" id="ARBA00022723"/>
    </source>
</evidence>
<feature type="region of interest" description="Disordered" evidence="8">
    <location>
        <begin position="114"/>
        <end position="238"/>
    </location>
</feature>
<dbReference type="Gene3D" id="3.30.160.60">
    <property type="entry name" value="Classic Zinc Finger"/>
    <property type="match status" value="2"/>
</dbReference>
<feature type="compositionally biased region" description="Polar residues" evidence="8">
    <location>
        <begin position="674"/>
        <end position="683"/>
    </location>
</feature>
<keyword evidence="1" id="KW-0479">Metal-binding</keyword>
<evidence type="ECO:0000313" key="10">
    <source>
        <dbReference type="EMBL" id="CAH2351021.1"/>
    </source>
</evidence>
<keyword evidence="11" id="KW-1185">Reference proteome</keyword>
<keyword evidence="3 7" id="KW-0863">Zinc-finger</keyword>
<gene>
    <name evidence="10" type="ORF">CLIB1423_02S10462</name>
</gene>
<sequence length="815" mass="89051">MDKFLLSSPALSHMEIDNSTAVQRNMAGSLYDTSGLGVGFSPDSDHHKSGKSQENSPAASHSLTMSSFDNSRNLSFIQETQPINLHDEGLFQETQSLQQQVSQQYQQLSNQFQQNQQNLQQNYSQSQQNPSQRQQHQQNQQQQLQAQQQSNHFTQPQSQHSSFSLSQTQGQGQGQGQGLGQGEYPYTHSRSHSHTLQTQKSQPQLRNKTVRHSTSINTISSTDSMPQLSSSVSNQSLDSPASLYYNTVTPRKIGRKKSLSVSSVNLYNTPMRGSSVPSSFSPVGGNAAALAASSQLQVNSGNGNGSSKVGKTPHSSRGHTRSRSSRLSIDAINTPFLMANNSTTLNGNGVTGGAGGTFAINTNAIPSYALQNLSINGNPFYTPSSFESPKLDDLSGDLENLDTPLATPSGSFVNLQNHNQNSFLSPAAAAKSWNATSASTNTLPGQQQQQQQHQQQQQIPQQNQYSTSSTYQYNAPINPNEGYITPLALQRNDTLDSIKIEDQDDDALKEIRKAKHQIMNSRKTTNINSNGIQDNSTGFDDDLFFNSTDFGTMKFDNEFQVQQNPNENTMGGSGGSNLISSHSTPGGIVVSSNSPPQNSFNSSTQTLSQSAMFPGSVQNTNSDFYVLSPQFVEPSNQQQQAQHAQKYQQNFPVDLQNDPPFRIDLDSIASVQSMYNNKPSSTPGSGYVVQSSGGSNTPSSSSSGTLLPPMATFNTSKLSTSKKSGPGNILSDNKLQNSTAIQTKIETKTDTPIDPKKKHPCPLCDSRFQRPEHVKRHLKSHSKEKPYECDEPDCGKRFNRKDNLKAHLKKIHQRL</sequence>
<feature type="region of interest" description="Disordered" evidence="8">
    <location>
        <begin position="391"/>
        <end position="413"/>
    </location>
</feature>
<feature type="compositionally biased region" description="Polar residues" evidence="8">
    <location>
        <begin position="152"/>
        <end position="166"/>
    </location>
</feature>
<feature type="compositionally biased region" description="Low complexity" evidence="8">
    <location>
        <begin position="591"/>
        <end position="603"/>
    </location>
</feature>
<feature type="compositionally biased region" description="Low complexity" evidence="8">
    <location>
        <begin position="434"/>
        <end position="474"/>
    </location>
</feature>
<dbReference type="InterPro" id="IPR013087">
    <property type="entry name" value="Znf_C2H2_type"/>
</dbReference>
<feature type="compositionally biased region" description="Low complexity" evidence="8">
    <location>
        <begin position="297"/>
        <end position="307"/>
    </location>
</feature>
<evidence type="ECO:0000256" key="4">
    <source>
        <dbReference type="ARBA" id="ARBA00022833"/>
    </source>
</evidence>
<dbReference type="GO" id="GO:0005667">
    <property type="term" value="C:transcription regulator complex"/>
    <property type="evidence" value="ECO:0007669"/>
    <property type="project" value="TreeGrafter"/>
</dbReference>
<protein>
    <recommendedName>
        <fullName evidence="6">pH-response transcription factor pacC/RIM101</fullName>
    </recommendedName>
</protein>
<comment type="caution">
    <text evidence="10">The sequence shown here is derived from an EMBL/GenBank/DDBJ whole genome shotgun (WGS) entry which is preliminary data.</text>
</comment>
<proteinExistence type="inferred from homology"/>
<dbReference type="InterPro" id="IPR036236">
    <property type="entry name" value="Znf_C2H2_sf"/>
</dbReference>
<dbReference type="PANTHER" id="PTHR14003">
    <property type="entry name" value="TRANSCRIPTIONAL REPRESSOR PROTEIN YY"/>
    <property type="match status" value="1"/>
</dbReference>
<dbReference type="GO" id="GO:0000785">
    <property type="term" value="C:chromatin"/>
    <property type="evidence" value="ECO:0007669"/>
    <property type="project" value="TreeGrafter"/>
</dbReference>
<feature type="region of interest" description="Disordered" evidence="8">
    <location>
        <begin position="434"/>
        <end position="478"/>
    </location>
</feature>
<dbReference type="SMART" id="SM00355">
    <property type="entry name" value="ZnF_C2H2"/>
    <property type="match status" value="2"/>
</dbReference>
<feature type="region of interest" description="Disordered" evidence="8">
    <location>
        <begin position="297"/>
        <end position="326"/>
    </location>
</feature>
<dbReference type="Pfam" id="PF00096">
    <property type="entry name" value="zf-C2H2"/>
    <property type="match status" value="1"/>
</dbReference>
<evidence type="ECO:0000256" key="5">
    <source>
        <dbReference type="ARBA" id="ARBA00038089"/>
    </source>
</evidence>
<keyword evidence="2" id="KW-0677">Repeat</keyword>
<feature type="region of interest" description="Disordered" evidence="8">
    <location>
        <begin position="38"/>
        <end position="66"/>
    </location>
</feature>
<dbReference type="GO" id="GO:0000978">
    <property type="term" value="F:RNA polymerase II cis-regulatory region sequence-specific DNA binding"/>
    <property type="evidence" value="ECO:0007669"/>
    <property type="project" value="TreeGrafter"/>
</dbReference>
<evidence type="ECO:0000256" key="7">
    <source>
        <dbReference type="PROSITE-ProRule" id="PRU00042"/>
    </source>
</evidence>
<dbReference type="GO" id="GO:0008270">
    <property type="term" value="F:zinc ion binding"/>
    <property type="evidence" value="ECO:0007669"/>
    <property type="project" value="UniProtKB-KW"/>
</dbReference>
<evidence type="ECO:0000256" key="3">
    <source>
        <dbReference type="ARBA" id="ARBA00022771"/>
    </source>
</evidence>
<name>A0A9P0QMB2_9ASCO</name>
<accession>A0A9P0QMB2</accession>
<feature type="region of interest" description="Disordered" evidence="8">
    <location>
        <begin position="563"/>
        <end position="607"/>
    </location>
</feature>
<feature type="compositionally biased region" description="Low complexity" evidence="8">
    <location>
        <begin position="684"/>
        <end position="709"/>
    </location>
</feature>
<dbReference type="OrthoDB" id="654211at2759"/>
<feature type="compositionally biased region" description="Gly residues" evidence="8">
    <location>
        <begin position="171"/>
        <end position="181"/>
    </location>
</feature>
<dbReference type="SUPFAM" id="SSF57667">
    <property type="entry name" value="beta-beta-alpha zinc fingers"/>
    <property type="match status" value="1"/>
</dbReference>
<dbReference type="AlphaFoldDB" id="A0A9P0QMB2"/>
<dbReference type="FunFam" id="3.30.160.60:FF:000100">
    <property type="entry name" value="Zinc finger 45-like"/>
    <property type="match status" value="1"/>
</dbReference>
<feature type="compositionally biased region" description="Polar residues" evidence="8">
    <location>
        <begin position="712"/>
        <end position="723"/>
    </location>
</feature>
<feature type="compositionally biased region" description="Polar residues" evidence="8">
    <location>
        <begin position="563"/>
        <end position="584"/>
    </location>
</feature>
<feature type="domain" description="C2H2-type" evidence="9">
    <location>
        <begin position="759"/>
        <end position="786"/>
    </location>
</feature>
<feature type="compositionally biased region" description="Polar residues" evidence="8">
    <location>
        <begin position="194"/>
        <end position="207"/>
    </location>
</feature>
<dbReference type="GO" id="GO:0000981">
    <property type="term" value="F:DNA-binding transcription factor activity, RNA polymerase II-specific"/>
    <property type="evidence" value="ECO:0007669"/>
    <property type="project" value="TreeGrafter"/>
</dbReference>
<evidence type="ECO:0000256" key="8">
    <source>
        <dbReference type="SAM" id="MobiDB-lite"/>
    </source>
</evidence>
<dbReference type="PROSITE" id="PS00028">
    <property type="entry name" value="ZINC_FINGER_C2H2_1"/>
    <property type="match status" value="2"/>
</dbReference>
<feature type="compositionally biased region" description="Low complexity" evidence="8">
    <location>
        <begin position="114"/>
        <end position="151"/>
    </location>
</feature>
<feature type="region of interest" description="Disordered" evidence="8">
    <location>
        <begin position="674"/>
        <end position="733"/>
    </location>
</feature>
<keyword evidence="4" id="KW-0862">Zinc</keyword>